<evidence type="ECO:0000313" key="1">
    <source>
        <dbReference type="EMBL" id="PSO01206.1"/>
    </source>
</evidence>
<gene>
    <name evidence="1" type="ORF">B9Q05_09375</name>
</gene>
<evidence type="ECO:0000313" key="2">
    <source>
        <dbReference type="Proteomes" id="UP000241120"/>
    </source>
</evidence>
<dbReference type="AlphaFoldDB" id="A0A2R6BRE5"/>
<protein>
    <submittedName>
        <fullName evidence="1">Uncharacterized protein</fullName>
    </submittedName>
</protein>
<sequence length="84" mass="9927">METRWEKLVVTLLLHPRMAHVAEEYEGEVQWLLEEYNGECEAQAPGLIPKDRDLVKNYFMYTCPILTEYGYNPVLYAVRKIQYG</sequence>
<dbReference type="Proteomes" id="UP000241120">
    <property type="component" value="Unassembled WGS sequence"/>
</dbReference>
<dbReference type="EMBL" id="NEXG01000023">
    <property type="protein sequence ID" value="PSO01206.1"/>
    <property type="molecule type" value="Genomic_DNA"/>
</dbReference>
<name>A0A2R6BRE5_9ARCH</name>
<accession>A0A2R6BRE5</accession>
<organism evidence="1 2">
    <name type="scientific">Candidatus Marsarchaeota G2 archaeon ECH_B_1</name>
    <dbReference type="NCBI Taxonomy" id="1978159"/>
    <lineage>
        <taxon>Archaea</taxon>
        <taxon>Candidatus Marsarchaeota</taxon>
        <taxon>Candidatus Marsarchaeota group 2</taxon>
    </lineage>
</organism>
<comment type="caution">
    <text evidence="1">The sequence shown here is derived from an EMBL/GenBank/DDBJ whole genome shotgun (WGS) entry which is preliminary data.</text>
</comment>
<reference evidence="1 2" key="1">
    <citation type="submission" date="2017-04" db="EMBL/GenBank/DDBJ databases">
        <title>Novel microbial lineages endemic to geothermal iron-oxide mats fill important gaps in the evolutionary history of Archaea.</title>
        <authorList>
            <person name="Jay Z.J."/>
            <person name="Beam J.P."/>
            <person name="Dlakic M."/>
            <person name="Rusch D.B."/>
            <person name="Kozubal M.A."/>
            <person name="Inskeep W.P."/>
        </authorList>
    </citation>
    <scope>NUCLEOTIDE SEQUENCE [LARGE SCALE GENOMIC DNA]</scope>
    <source>
        <strain evidence="1">ECH_B_1</strain>
    </source>
</reference>
<proteinExistence type="predicted"/>